<feature type="domain" description="Bacterial Ig" evidence="3">
    <location>
        <begin position="521"/>
        <end position="593"/>
    </location>
</feature>
<evidence type="ECO:0000313" key="5">
    <source>
        <dbReference type="Proteomes" id="UP000036410"/>
    </source>
</evidence>
<sequence length="846" mass="91480">MKSILKVVIGLAIVLTPLAWFTTAEAAGTEPLVSVELTNDLGDKNSITIHPSALYRIKDEDITLQANKDYEVKIAGAGVSLYQSKEKIGEFSRFEVIPSTYDATLSINGQPYLGNMLFKNESNKYVRPINTLPMEDYLKGVIPREVYTSWELDTFKSQAIAARSYVLSLHGKLINDSTRYQVYGGYNWNTRTSQAVDETFGQVITYKGSTVNAVYSSSNGGIIESNTNFWGTPVNTYSQVKDDPYDPQRIWTKTVQKQQINLTGKDLKKPEQWWETTKEADKTMTDRIKSEMLKKDLTGKDIKITSISKVDFYEPTSGKRVTKGDLSVKYIVKNEFDKDGQIVEKQWDLTGSLAEDVIRLIDGSSMLSKYVTGIKDNGTSIVITGKGFGHGIGLSQFGANTMAKQGKNYQEILAFYYPTTLLTSAYDTAYPRVYKVLPNAPEVNDITSEDTKVTGKAVPGSIVYVKKGSTLLGRSTVSSQGTYSVSIQPQAAKTKIGVVIKDSVGYSAYTYKTVVQKVIKPEAPTINKIYDQDTSVSGTAEAKSIVYVKKGSTVLGRGVATKQGTYSIGIAPQAANTKLGVTVKNSAGYSSYKYMTVSKTVQKPASPVIHTVTDQDTSVSGTAEANSIVYVKKGSTVLGRGVATKQRSYNIAIAPQPANTKLRVTVKNSAGYSAYTYSTVAAKYKAPNAPAVNDITDESTAVTGTTEARSRVYVKAGANVIGTGTANSKGTFSVTIPKQAVNTKLGVTAKGKGGYSPYTYKAVATSGPSAPNVNRVRSMSTTVTGTTEAKSIVYIKKGSELIGRGVADSKGTFNVTIKPQAAKTKISITIKNSTGKYSPYRILTVG</sequence>
<keyword evidence="1" id="KW-0732">Signal</keyword>
<dbReference type="GO" id="GO:0030435">
    <property type="term" value="P:sporulation resulting in formation of a cellular spore"/>
    <property type="evidence" value="ECO:0007669"/>
    <property type="project" value="InterPro"/>
</dbReference>
<name>A0A806TNL7_PRIMG</name>
<gene>
    <name evidence="4" type="primary">lytB_2</name>
    <name evidence="4" type="ORF">AS52_01124</name>
</gene>
<dbReference type="NCBIfam" id="TIGR02669">
    <property type="entry name" value="SpoIID_LytB"/>
    <property type="match status" value="1"/>
</dbReference>
<evidence type="ECO:0000259" key="3">
    <source>
        <dbReference type="Pfam" id="PF17936"/>
    </source>
</evidence>
<dbReference type="RefSeq" id="WP_049163294.1">
    <property type="nucleotide sequence ID" value="NZ_CP010586.1"/>
</dbReference>
<dbReference type="InterPro" id="IPR013486">
    <property type="entry name" value="SpoIID/LytB"/>
</dbReference>
<proteinExistence type="predicted"/>
<feature type="domain" description="Bacterial Ig" evidence="3">
    <location>
        <begin position="604"/>
        <end position="680"/>
    </location>
</feature>
<feature type="domain" description="Bacterial Ig" evidence="3">
    <location>
        <begin position="686"/>
        <end position="756"/>
    </location>
</feature>
<evidence type="ECO:0000256" key="1">
    <source>
        <dbReference type="SAM" id="SignalP"/>
    </source>
</evidence>
<feature type="signal peptide" evidence="1">
    <location>
        <begin position="1"/>
        <end position="26"/>
    </location>
</feature>
<organism evidence="4 5">
    <name type="scientific">Priestia megaterium Q3</name>
    <dbReference type="NCBI Taxonomy" id="1452722"/>
    <lineage>
        <taxon>Bacteria</taxon>
        <taxon>Bacillati</taxon>
        <taxon>Bacillota</taxon>
        <taxon>Bacilli</taxon>
        <taxon>Bacillales</taxon>
        <taxon>Bacillaceae</taxon>
        <taxon>Priestia</taxon>
    </lineage>
</organism>
<dbReference type="InterPro" id="IPR013783">
    <property type="entry name" value="Ig-like_fold"/>
</dbReference>
<feature type="domain" description="Sporulation stage II protein D amidase enhancer LytB N-terminal" evidence="2">
    <location>
        <begin position="124"/>
        <end position="206"/>
    </location>
</feature>
<dbReference type="InterPro" id="IPR041498">
    <property type="entry name" value="Big_6"/>
</dbReference>
<dbReference type="AlphaFoldDB" id="A0A806TNL7"/>
<evidence type="ECO:0000313" key="4">
    <source>
        <dbReference type="EMBL" id="AKP76089.1"/>
    </source>
</evidence>
<dbReference type="Pfam" id="PF17936">
    <property type="entry name" value="Big_6"/>
    <property type="match status" value="5"/>
</dbReference>
<feature type="domain" description="Bacterial Ig" evidence="3">
    <location>
        <begin position="768"/>
        <end position="841"/>
    </location>
</feature>
<protein>
    <submittedName>
        <fullName evidence="4">Modifier protein of major autolysin</fullName>
    </submittedName>
</protein>
<feature type="chain" id="PRO_5032994450" evidence="1">
    <location>
        <begin position="27"/>
        <end position="846"/>
    </location>
</feature>
<evidence type="ECO:0000259" key="2">
    <source>
        <dbReference type="Pfam" id="PF08486"/>
    </source>
</evidence>
<dbReference type="Proteomes" id="UP000036410">
    <property type="component" value="Chromosome"/>
</dbReference>
<feature type="domain" description="Bacterial Ig" evidence="3">
    <location>
        <begin position="438"/>
        <end position="515"/>
    </location>
</feature>
<dbReference type="InterPro" id="IPR013693">
    <property type="entry name" value="SpoIID/LytB_N"/>
</dbReference>
<dbReference type="Pfam" id="PF08486">
    <property type="entry name" value="SpoIID"/>
    <property type="match status" value="1"/>
</dbReference>
<accession>A0A806TNL7</accession>
<reference evidence="4 5" key="1">
    <citation type="submission" date="2015-01" db="EMBL/GenBank/DDBJ databases">
        <title>Genome sequence of bacillus megaterium Q3.</title>
        <authorList>
            <person name="Wang Y."/>
            <person name="Luo K."/>
            <person name="Bai L."/>
            <person name="Luo F."/>
        </authorList>
    </citation>
    <scope>NUCLEOTIDE SEQUENCE [LARGE SCALE GENOMIC DNA]</scope>
    <source>
        <strain evidence="4 5">Q3</strain>
    </source>
</reference>
<dbReference type="EMBL" id="CP010586">
    <property type="protein sequence ID" value="AKP76089.1"/>
    <property type="molecule type" value="Genomic_DNA"/>
</dbReference>
<dbReference type="Gene3D" id="2.60.40.10">
    <property type="entry name" value="Immunoglobulins"/>
    <property type="match status" value="5"/>
</dbReference>